<gene>
    <name evidence="1" type="ORF">ACFSCV_07220</name>
</gene>
<evidence type="ECO:0000313" key="1">
    <source>
        <dbReference type="EMBL" id="MFD1702791.1"/>
    </source>
</evidence>
<reference evidence="2" key="1">
    <citation type="journal article" date="2019" name="Int. J. Syst. Evol. Microbiol.">
        <title>The Global Catalogue of Microorganisms (GCM) 10K type strain sequencing project: providing services to taxonomists for standard genome sequencing and annotation.</title>
        <authorList>
            <consortium name="The Broad Institute Genomics Platform"/>
            <consortium name="The Broad Institute Genome Sequencing Center for Infectious Disease"/>
            <person name="Wu L."/>
            <person name="Ma J."/>
        </authorList>
    </citation>
    <scope>NUCLEOTIDE SEQUENCE [LARGE SCALE GENOMIC DNA]</scope>
    <source>
        <strain evidence="2">KCTC 23707</strain>
    </source>
</reference>
<proteinExistence type="predicted"/>
<dbReference type="Proteomes" id="UP001597308">
    <property type="component" value="Unassembled WGS sequence"/>
</dbReference>
<name>A0ABW4K7Z4_9HYPH</name>
<comment type="caution">
    <text evidence="1">The sequence shown here is derived from an EMBL/GenBank/DDBJ whole genome shotgun (WGS) entry which is preliminary data.</text>
</comment>
<organism evidence="1 2">
    <name type="scientific">Methylopila henanensis</name>
    <dbReference type="NCBI Taxonomy" id="873516"/>
    <lineage>
        <taxon>Bacteria</taxon>
        <taxon>Pseudomonadati</taxon>
        <taxon>Pseudomonadota</taxon>
        <taxon>Alphaproteobacteria</taxon>
        <taxon>Hyphomicrobiales</taxon>
        <taxon>Methylopilaceae</taxon>
        <taxon>Methylopila</taxon>
    </lineage>
</organism>
<protein>
    <submittedName>
        <fullName evidence="1">Uncharacterized protein</fullName>
    </submittedName>
</protein>
<dbReference type="EMBL" id="JBHUER010000004">
    <property type="protein sequence ID" value="MFD1702791.1"/>
    <property type="molecule type" value="Genomic_DNA"/>
</dbReference>
<dbReference type="RefSeq" id="WP_378798401.1">
    <property type="nucleotide sequence ID" value="NZ_JBHUER010000004.1"/>
</dbReference>
<accession>A0ABW4K7Z4</accession>
<evidence type="ECO:0000313" key="2">
    <source>
        <dbReference type="Proteomes" id="UP001597308"/>
    </source>
</evidence>
<sequence>MRDESYVSALEGDPAASGRLFRILKASSFLRFVSRATFASETYPGPLTHMQIVCLTHVIDVVSPDLPIITSRHPARTAT</sequence>
<keyword evidence="2" id="KW-1185">Reference proteome</keyword>